<evidence type="ECO:0000313" key="2">
    <source>
        <dbReference type="Proteomes" id="UP000321331"/>
    </source>
</evidence>
<reference evidence="1 2" key="1">
    <citation type="submission" date="2019-07" db="EMBL/GenBank/DDBJ databases">
        <title>The First High-Quality Draft Genome Sequence of the Causal Agent of the Current Panama Disease Epidemic.</title>
        <authorList>
            <person name="Warmington R.J."/>
            <person name="Kay W."/>
            <person name="Jeffries A."/>
            <person name="Bebber D."/>
            <person name="Moore K."/>
            <person name="Studholme D.J."/>
        </authorList>
    </citation>
    <scope>NUCLEOTIDE SEQUENCE [LARGE SCALE GENOMIC DNA]</scope>
    <source>
        <strain evidence="1 2">TR4</strain>
    </source>
</reference>
<organism evidence="1 2">
    <name type="scientific">Fusarium oxysporum f. sp. cubense</name>
    <dbReference type="NCBI Taxonomy" id="61366"/>
    <lineage>
        <taxon>Eukaryota</taxon>
        <taxon>Fungi</taxon>
        <taxon>Dikarya</taxon>
        <taxon>Ascomycota</taxon>
        <taxon>Pezizomycotina</taxon>
        <taxon>Sordariomycetes</taxon>
        <taxon>Hypocreomycetidae</taxon>
        <taxon>Hypocreales</taxon>
        <taxon>Nectriaceae</taxon>
        <taxon>Fusarium</taxon>
        <taxon>Fusarium oxysporum species complex</taxon>
    </lineage>
</organism>
<feature type="non-terminal residue" evidence="1">
    <location>
        <position position="1"/>
    </location>
</feature>
<dbReference type="PANTHER" id="PTHR24148:SF78">
    <property type="entry name" value="HETEROKARYON INCOMPATIBILITY DOMAIN-CONTAINING PROTEIN"/>
    <property type="match status" value="1"/>
</dbReference>
<dbReference type="AlphaFoldDB" id="A0A5C6SG37"/>
<dbReference type="EMBL" id="VMNF01000014">
    <property type="protein sequence ID" value="TXB97505.1"/>
    <property type="molecule type" value="Genomic_DNA"/>
</dbReference>
<accession>A0A5C6SG37</accession>
<sequence length="79" mass="9191">IRLLRLLLHQDEHAPIQCQLFDCALENSGSSRLYEALSYVWGFGYNPESILINGCYLLIEENLFAALLYLRDWSVKRTL</sequence>
<dbReference type="Proteomes" id="UP000321331">
    <property type="component" value="Unassembled WGS sequence"/>
</dbReference>
<proteinExistence type="predicted"/>
<name>A0A5C6SG37_FUSOC</name>
<evidence type="ECO:0000313" key="1">
    <source>
        <dbReference type="EMBL" id="TXB97505.1"/>
    </source>
</evidence>
<dbReference type="InterPro" id="IPR052895">
    <property type="entry name" value="HetReg/Transcr_Mod"/>
</dbReference>
<dbReference type="PANTHER" id="PTHR24148">
    <property type="entry name" value="ANKYRIN REPEAT DOMAIN-CONTAINING PROTEIN 39 HOMOLOG-RELATED"/>
    <property type="match status" value="1"/>
</dbReference>
<gene>
    <name evidence="1" type="ORF">FocTR4_00011057</name>
</gene>
<protein>
    <submittedName>
        <fullName evidence="1">Uncharacterized protein</fullName>
    </submittedName>
</protein>
<comment type="caution">
    <text evidence="1">The sequence shown here is derived from an EMBL/GenBank/DDBJ whole genome shotgun (WGS) entry which is preliminary data.</text>
</comment>